<reference evidence="2 3" key="1">
    <citation type="submission" date="2023-05" db="EMBL/GenBank/DDBJ databases">
        <title>B98-5 Cell Line De Novo Hybrid Assembly: An Optical Mapping Approach.</title>
        <authorList>
            <person name="Kananen K."/>
            <person name="Auerbach J.A."/>
            <person name="Kautto E."/>
            <person name="Blachly J.S."/>
        </authorList>
    </citation>
    <scope>NUCLEOTIDE SEQUENCE [LARGE SCALE GENOMIC DNA]</scope>
    <source>
        <strain evidence="2">B95-8</strain>
        <tissue evidence="2">Cell line</tissue>
    </source>
</reference>
<evidence type="ECO:0000256" key="1">
    <source>
        <dbReference type="SAM" id="MobiDB-lite"/>
    </source>
</evidence>
<proteinExistence type="predicted"/>
<gene>
    <name evidence="2" type="primary">TNRC18_7</name>
    <name evidence="2" type="ORF">P7K49_003969</name>
</gene>
<comment type="caution">
    <text evidence="2">The sequence shown here is derived from an EMBL/GenBank/DDBJ whole genome shotgun (WGS) entry which is preliminary data.</text>
</comment>
<evidence type="ECO:0000313" key="3">
    <source>
        <dbReference type="Proteomes" id="UP001266305"/>
    </source>
</evidence>
<organism evidence="2 3">
    <name type="scientific">Saguinus oedipus</name>
    <name type="common">Cotton-top tamarin</name>
    <name type="synonym">Oedipomidas oedipus</name>
    <dbReference type="NCBI Taxonomy" id="9490"/>
    <lineage>
        <taxon>Eukaryota</taxon>
        <taxon>Metazoa</taxon>
        <taxon>Chordata</taxon>
        <taxon>Craniata</taxon>
        <taxon>Vertebrata</taxon>
        <taxon>Euteleostomi</taxon>
        <taxon>Mammalia</taxon>
        <taxon>Eutheria</taxon>
        <taxon>Euarchontoglires</taxon>
        <taxon>Primates</taxon>
        <taxon>Haplorrhini</taxon>
        <taxon>Platyrrhini</taxon>
        <taxon>Cebidae</taxon>
        <taxon>Callitrichinae</taxon>
        <taxon>Saguinus</taxon>
    </lineage>
</organism>
<evidence type="ECO:0000313" key="2">
    <source>
        <dbReference type="EMBL" id="KAK2117083.1"/>
    </source>
</evidence>
<dbReference type="EMBL" id="JASSZA010000002">
    <property type="protein sequence ID" value="KAK2117083.1"/>
    <property type="molecule type" value="Genomic_DNA"/>
</dbReference>
<name>A0ABQ9W8E3_SAGOE</name>
<sequence>MLTKRGLVAPRTLKPKPATSRKQPFCLLLREAEARSSFSDSSEESLDQASE</sequence>
<feature type="region of interest" description="Disordered" evidence="1">
    <location>
        <begin position="1"/>
        <end position="23"/>
    </location>
</feature>
<keyword evidence="3" id="KW-1185">Reference proteome</keyword>
<accession>A0ABQ9W8E3</accession>
<dbReference type="Proteomes" id="UP001266305">
    <property type="component" value="Unassembled WGS sequence"/>
</dbReference>
<protein>
    <submittedName>
        <fullName evidence="2">Trinucleotide repeat-containing protein 18 protein</fullName>
    </submittedName>
</protein>